<dbReference type="Gene3D" id="3.40.630.10">
    <property type="entry name" value="Zn peptidases"/>
    <property type="match status" value="1"/>
</dbReference>
<dbReference type="Pfam" id="PF18295">
    <property type="entry name" value="Pdase_M17_N2"/>
    <property type="match status" value="1"/>
</dbReference>
<evidence type="ECO:0000313" key="8">
    <source>
        <dbReference type="WBParaSite" id="NBR_0001147501-mRNA-1"/>
    </source>
</evidence>
<dbReference type="GO" id="GO:0030145">
    <property type="term" value="F:manganese ion binding"/>
    <property type="evidence" value="ECO:0007669"/>
    <property type="project" value="InterPro"/>
</dbReference>
<dbReference type="STRING" id="27835.A0A0N4Y600"/>
<protein>
    <submittedName>
        <fullName evidence="8">Leucine aminopeptidase 1 (inferred by orthology to a C. elegans protein)</fullName>
    </submittedName>
</protein>
<dbReference type="Pfam" id="PF00883">
    <property type="entry name" value="Peptidase_M17"/>
    <property type="match status" value="1"/>
</dbReference>
<gene>
    <name evidence="6" type="ORF">NBR_LOCUS11476</name>
</gene>
<reference evidence="6 7" key="2">
    <citation type="submission" date="2018-11" db="EMBL/GenBank/DDBJ databases">
        <authorList>
            <consortium name="Pathogen Informatics"/>
        </authorList>
    </citation>
    <scope>NUCLEOTIDE SEQUENCE [LARGE SCALE GENOMIC DNA]</scope>
</reference>
<dbReference type="GO" id="GO:0006508">
    <property type="term" value="P:proteolysis"/>
    <property type="evidence" value="ECO:0007669"/>
    <property type="project" value="UniProtKB-KW"/>
</dbReference>
<keyword evidence="2" id="KW-0031">Aminopeptidase</keyword>
<evidence type="ECO:0000256" key="3">
    <source>
        <dbReference type="ARBA" id="ARBA00022670"/>
    </source>
</evidence>
<dbReference type="GO" id="GO:0005737">
    <property type="term" value="C:cytoplasm"/>
    <property type="evidence" value="ECO:0007669"/>
    <property type="project" value="InterPro"/>
</dbReference>
<sequence>MFSIRAGLNASIGLPKHAVILVGQNKLLKNVQFNGDLEDKFNGEIIIIADEKKWNAAVKALPASGSIPLVFNQSKIISVPDTASRHNTPSNCHLIAKELKVFPITKDTQNLNIILYSDAENVLANVCAIARSFPVFTRKTESAYTANINVEVCLSDDSEVHEDDIKFLNVVSQSIRHACRLIDSPANEMTTDALVQEALAIAEDLGVKKLVISGEDLDRDGFGGIYSVGKAGPTPPAFVVLSHTPSSAKETYCLVGKGVVFDTGGMQIKSKTGMPNMKRDMGGAAGLLGAFRTLVSVGFEQNLHLCLCIVENNISPLANKPDDVIKMLSGKTVEINNTDAEGRLILADGVYYAKNVLKADVIIDMATLTGAQAHLSGKLHSALLTNSEEWEQMACDAGRRSGDLVAPMVFCPDLHFSDLKSPIADMRNSNLGKMEGPPSAVAGLFIGAHINFGEGLKWLHFDIAAPAESGDRATGYGPALLSYLLGHHTDVPMLKKMNKNCPEC</sequence>
<feature type="domain" description="Cytosol aminopeptidase" evidence="5">
    <location>
        <begin position="337"/>
        <end position="344"/>
    </location>
</feature>
<keyword evidence="3" id="KW-0645">Protease</keyword>
<dbReference type="PANTHER" id="PTHR11963">
    <property type="entry name" value="LEUCINE AMINOPEPTIDASE-RELATED"/>
    <property type="match status" value="1"/>
</dbReference>
<dbReference type="PRINTS" id="PR00481">
    <property type="entry name" value="LAMNOPPTDASE"/>
</dbReference>
<dbReference type="PANTHER" id="PTHR11963:SF4">
    <property type="entry name" value="AMINOPEPTIDASE NPEPL1-RELATED"/>
    <property type="match status" value="1"/>
</dbReference>
<accession>A0A0N4Y600</accession>
<keyword evidence="4" id="KW-0378">Hydrolase</keyword>
<evidence type="ECO:0000259" key="5">
    <source>
        <dbReference type="PROSITE" id="PS00631"/>
    </source>
</evidence>
<organism evidence="8">
    <name type="scientific">Nippostrongylus brasiliensis</name>
    <name type="common">Rat hookworm</name>
    <dbReference type="NCBI Taxonomy" id="27835"/>
    <lineage>
        <taxon>Eukaryota</taxon>
        <taxon>Metazoa</taxon>
        <taxon>Ecdysozoa</taxon>
        <taxon>Nematoda</taxon>
        <taxon>Chromadorea</taxon>
        <taxon>Rhabditida</taxon>
        <taxon>Rhabditina</taxon>
        <taxon>Rhabditomorpha</taxon>
        <taxon>Strongyloidea</taxon>
        <taxon>Heligmosomidae</taxon>
        <taxon>Nippostrongylus</taxon>
    </lineage>
</organism>
<dbReference type="PROSITE" id="PS00631">
    <property type="entry name" value="CYTOSOL_AP"/>
    <property type="match status" value="1"/>
</dbReference>
<comment type="similarity">
    <text evidence="1">Belongs to the peptidase M17 family.</text>
</comment>
<dbReference type="Gene3D" id="3.40.50.10590">
    <property type="entry name" value="Zn-dependent exopeptidases"/>
    <property type="match status" value="1"/>
</dbReference>
<evidence type="ECO:0000256" key="2">
    <source>
        <dbReference type="ARBA" id="ARBA00022438"/>
    </source>
</evidence>
<dbReference type="InterPro" id="IPR011356">
    <property type="entry name" value="Leucine_aapep/pepB"/>
</dbReference>
<keyword evidence="7" id="KW-1185">Reference proteome</keyword>
<proteinExistence type="inferred from homology"/>
<name>A0A0N4Y600_NIPBR</name>
<dbReference type="GO" id="GO:0070006">
    <property type="term" value="F:metalloaminopeptidase activity"/>
    <property type="evidence" value="ECO:0007669"/>
    <property type="project" value="InterPro"/>
</dbReference>
<dbReference type="OMA" id="MVCEQSD"/>
<dbReference type="Proteomes" id="UP000271162">
    <property type="component" value="Unassembled WGS sequence"/>
</dbReference>
<dbReference type="EMBL" id="UYSL01020534">
    <property type="protein sequence ID" value="VDL75065.1"/>
    <property type="molecule type" value="Genomic_DNA"/>
</dbReference>
<dbReference type="AlphaFoldDB" id="A0A0N4Y600"/>
<evidence type="ECO:0000256" key="1">
    <source>
        <dbReference type="ARBA" id="ARBA00009528"/>
    </source>
</evidence>
<evidence type="ECO:0000313" key="6">
    <source>
        <dbReference type="EMBL" id="VDL75065.1"/>
    </source>
</evidence>
<dbReference type="InterPro" id="IPR000819">
    <property type="entry name" value="Peptidase_M17_C"/>
</dbReference>
<evidence type="ECO:0000313" key="7">
    <source>
        <dbReference type="Proteomes" id="UP000271162"/>
    </source>
</evidence>
<dbReference type="SUPFAM" id="SSF53187">
    <property type="entry name" value="Zn-dependent exopeptidases"/>
    <property type="match status" value="1"/>
</dbReference>
<dbReference type="InterPro" id="IPR041417">
    <property type="entry name" value="NPEPL1_N"/>
</dbReference>
<evidence type="ECO:0000256" key="4">
    <source>
        <dbReference type="ARBA" id="ARBA00022801"/>
    </source>
</evidence>
<reference evidence="8" key="1">
    <citation type="submission" date="2017-02" db="UniProtKB">
        <authorList>
            <consortium name="WormBaseParasite"/>
        </authorList>
    </citation>
    <scope>IDENTIFICATION</scope>
</reference>
<dbReference type="CDD" id="cd00433">
    <property type="entry name" value="Peptidase_M17"/>
    <property type="match status" value="1"/>
</dbReference>
<dbReference type="WBParaSite" id="NBR_0001147501-mRNA-1">
    <property type="protein sequence ID" value="NBR_0001147501-mRNA-1"/>
    <property type="gene ID" value="NBR_0001147501"/>
</dbReference>